<sequence>MEREYVQSSNIRSVGYDSNTSTLEIEFNSGAIWQYYEVLESTYYEMRSASSIGKFFNANIKGQHSESQVG</sequence>
<dbReference type="STRING" id="370979.SAMN05443663_10977"/>
<keyword evidence="3" id="KW-1185">Reference proteome</keyword>
<feature type="domain" description="KTSC" evidence="1">
    <location>
        <begin position="7"/>
        <end position="63"/>
    </location>
</feature>
<accession>A0A1M5UL57</accession>
<proteinExistence type="predicted"/>
<dbReference type="InterPro" id="IPR025309">
    <property type="entry name" value="KTSC_dom"/>
</dbReference>
<evidence type="ECO:0000313" key="3">
    <source>
        <dbReference type="Proteomes" id="UP000184071"/>
    </source>
</evidence>
<organism evidence="2 3">
    <name type="scientific">Flavobacterium defluvii</name>
    <dbReference type="NCBI Taxonomy" id="370979"/>
    <lineage>
        <taxon>Bacteria</taxon>
        <taxon>Pseudomonadati</taxon>
        <taxon>Bacteroidota</taxon>
        <taxon>Flavobacteriia</taxon>
        <taxon>Flavobacteriales</taxon>
        <taxon>Flavobacteriaceae</taxon>
        <taxon>Flavobacterium</taxon>
    </lineage>
</organism>
<dbReference type="OrthoDB" id="8450910at2"/>
<dbReference type="RefSeq" id="WP_073417532.1">
    <property type="nucleotide sequence ID" value="NZ_FQWC01000009.1"/>
</dbReference>
<dbReference type="Proteomes" id="UP000184071">
    <property type="component" value="Unassembled WGS sequence"/>
</dbReference>
<reference evidence="3" key="1">
    <citation type="submission" date="2016-11" db="EMBL/GenBank/DDBJ databases">
        <authorList>
            <person name="Varghese N."/>
            <person name="Submissions S."/>
        </authorList>
    </citation>
    <scope>NUCLEOTIDE SEQUENCE [LARGE SCALE GENOMIC DNA]</scope>
    <source>
        <strain evidence="3">DSM 17963</strain>
    </source>
</reference>
<gene>
    <name evidence="2" type="ORF">SAMN05443663_10977</name>
</gene>
<dbReference type="AlphaFoldDB" id="A0A1M5UL57"/>
<name>A0A1M5UL57_9FLAO</name>
<evidence type="ECO:0000259" key="1">
    <source>
        <dbReference type="Pfam" id="PF13619"/>
    </source>
</evidence>
<protein>
    <submittedName>
        <fullName evidence="2">KTSC domain-containing protein</fullName>
    </submittedName>
</protein>
<dbReference type="Pfam" id="PF13619">
    <property type="entry name" value="KTSC"/>
    <property type="match status" value="1"/>
</dbReference>
<evidence type="ECO:0000313" key="2">
    <source>
        <dbReference type="EMBL" id="SHH63755.1"/>
    </source>
</evidence>
<dbReference type="EMBL" id="FQWC01000009">
    <property type="protein sequence ID" value="SHH63755.1"/>
    <property type="molecule type" value="Genomic_DNA"/>
</dbReference>